<dbReference type="AlphaFoldDB" id="A0AAE0TK70"/>
<evidence type="ECO:0000256" key="3">
    <source>
        <dbReference type="RuleBase" id="RU363129"/>
    </source>
</evidence>
<dbReference type="EMBL" id="JAEAOA010002337">
    <property type="protein sequence ID" value="KAK3611847.1"/>
    <property type="molecule type" value="Genomic_DNA"/>
</dbReference>
<keyword evidence="3" id="KW-0333">Golgi apparatus</keyword>
<comment type="similarity">
    <text evidence="3">Belongs to the glycosyltransferase 11 family.</text>
</comment>
<proteinExistence type="inferred from homology"/>
<gene>
    <name evidence="5" type="ORF">CHS0354_040521</name>
</gene>
<accession>A0AAE0TK70</accession>
<dbReference type="GO" id="GO:0032580">
    <property type="term" value="C:Golgi cisterna membrane"/>
    <property type="evidence" value="ECO:0007669"/>
    <property type="project" value="UniProtKB-SubCell"/>
</dbReference>
<evidence type="ECO:0000256" key="4">
    <source>
        <dbReference type="SAM" id="MobiDB-lite"/>
    </source>
</evidence>
<keyword evidence="1 3" id="KW-0328">Glycosyltransferase</keyword>
<protein>
    <recommendedName>
        <fullName evidence="3">L-Fucosyltransferase</fullName>
        <ecNumber evidence="3">2.4.1.-</ecNumber>
    </recommendedName>
</protein>
<keyword evidence="3" id="KW-0325">Glycoprotein</keyword>
<dbReference type="CDD" id="cd11301">
    <property type="entry name" value="Fut1_Fut2_like"/>
    <property type="match status" value="1"/>
</dbReference>
<evidence type="ECO:0000313" key="5">
    <source>
        <dbReference type="EMBL" id="KAK3611847.1"/>
    </source>
</evidence>
<keyword evidence="3" id="KW-0735">Signal-anchor</keyword>
<dbReference type="GO" id="GO:0008107">
    <property type="term" value="F:galactoside 2-alpha-L-fucosyltransferase activity"/>
    <property type="evidence" value="ECO:0007669"/>
    <property type="project" value="InterPro"/>
</dbReference>
<dbReference type="PANTHER" id="PTHR11927">
    <property type="entry name" value="GALACTOSIDE 2-L-FUCOSYLTRANSFERASE"/>
    <property type="match status" value="1"/>
</dbReference>
<dbReference type="PANTHER" id="PTHR11927:SF9">
    <property type="entry name" value="L-FUCOSYLTRANSFERASE"/>
    <property type="match status" value="1"/>
</dbReference>
<evidence type="ECO:0000313" key="6">
    <source>
        <dbReference type="Proteomes" id="UP001195483"/>
    </source>
</evidence>
<keyword evidence="6" id="KW-1185">Reference proteome</keyword>
<comment type="caution">
    <text evidence="5">The sequence shown here is derived from an EMBL/GenBank/DDBJ whole genome shotgun (WGS) entry which is preliminary data.</text>
</comment>
<organism evidence="5 6">
    <name type="scientific">Potamilus streckersoni</name>
    <dbReference type="NCBI Taxonomy" id="2493646"/>
    <lineage>
        <taxon>Eukaryota</taxon>
        <taxon>Metazoa</taxon>
        <taxon>Spiralia</taxon>
        <taxon>Lophotrochozoa</taxon>
        <taxon>Mollusca</taxon>
        <taxon>Bivalvia</taxon>
        <taxon>Autobranchia</taxon>
        <taxon>Heteroconchia</taxon>
        <taxon>Palaeoheterodonta</taxon>
        <taxon>Unionida</taxon>
        <taxon>Unionoidea</taxon>
        <taxon>Unionidae</taxon>
        <taxon>Ambleminae</taxon>
        <taxon>Lampsilini</taxon>
        <taxon>Potamilus</taxon>
    </lineage>
</organism>
<dbReference type="Pfam" id="PF01531">
    <property type="entry name" value="Glyco_transf_11"/>
    <property type="match status" value="1"/>
</dbReference>
<comment type="pathway">
    <text evidence="3">Protein modification; protein glycosylation.</text>
</comment>
<dbReference type="Proteomes" id="UP001195483">
    <property type="component" value="Unassembled WGS sequence"/>
</dbReference>
<dbReference type="GO" id="GO:0005975">
    <property type="term" value="P:carbohydrate metabolic process"/>
    <property type="evidence" value="ECO:0007669"/>
    <property type="project" value="InterPro"/>
</dbReference>
<feature type="region of interest" description="Disordered" evidence="4">
    <location>
        <begin position="1"/>
        <end position="37"/>
    </location>
</feature>
<keyword evidence="2 3" id="KW-0808">Transferase</keyword>
<reference evidence="5" key="3">
    <citation type="submission" date="2023-05" db="EMBL/GenBank/DDBJ databases">
        <authorList>
            <person name="Smith C.H."/>
        </authorList>
    </citation>
    <scope>NUCLEOTIDE SEQUENCE</scope>
    <source>
        <strain evidence="5">CHS0354</strain>
        <tissue evidence="5">Mantle</tissue>
    </source>
</reference>
<keyword evidence="3" id="KW-0812">Transmembrane</keyword>
<sequence>MPPKSTKSPTIGNLSNENSRSLLGSSKLTPPFGNYTSTTRKTTEMQYNLTQRPTTRPKSISIIQNGINDELILDIKKQTVRNLITNDYHASRFMTISLMGRLGNNMFQLAALFSCAKQLNFTVSVPANELINSYFLVSSSSNIKVTNWRTFHEKMYAKYDNDIEHIDTTINWTLSGFFQSWKYFYKDEILIRRSFEFRPNIYEPARQFVESFRLENKTIVGIHVRRGDMVTKTMEMSGYTTAPLSYLNNSMNYFREKYNDTFFIVVSDGMSWCKENIQGNNDTAFSNFTNPGTDMALLSVCDHVIITSGTFGWWGAWLAGGEVVYFKGFPKPGHCSTHIWPIPHTG</sequence>
<name>A0AAE0TK70_9BIVA</name>
<dbReference type="EC" id="2.4.1.-" evidence="3"/>
<evidence type="ECO:0000256" key="1">
    <source>
        <dbReference type="ARBA" id="ARBA00022676"/>
    </source>
</evidence>
<reference evidence="5" key="1">
    <citation type="journal article" date="2021" name="Genome Biol. Evol.">
        <title>A High-Quality Reference Genome for a Parasitic Bivalve with Doubly Uniparental Inheritance (Bivalvia: Unionida).</title>
        <authorList>
            <person name="Smith C.H."/>
        </authorList>
    </citation>
    <scope>NUCLEOTIDE SEQUENCE</scope>
    <source>
        <strain evidence="5">CHS0354</strain>
    </source>
</reference>
<reference evidence="5" key="2">
    <citation type="journal article" date="2021" name="Genome Biol. Evol.">
        <title>Developing a high-quality reference genome for a parasitic bivalve with doubly uniparental inheritance (Bivalvia: Unionida).</title>
        <authorList>
            <person name="Smith C.H."/>
        </authorList>
    </citation>
    <scope>NUCLEOTIDE SEQUENCE</scope>
    <source>
        <strain evidence="5">CHS0354</strain>
        <tissue evidence="5">Mantle</tissue>
    </source>
</reference>
<evidence type="ECO:0000256" key="2">
    <source>
        <dbReference type="ARBA" id="ARBA00022679"/>
    </source>
</evidence>
<dbReference type="InterPro" id="IPR002516">
    <property type="entry name" value="Glyco_trans_11"/>
</dbReference>
<comment type="subcellular location">
    <subcellularLocation>
        <location evidence="3">Golgi apparatus</location>
        <location evidence="3">Golgi stack membrane</location>
        <topology evidence="3">Single-pass type II membrane protein</topology>
    </subcellularLocation>
</comment>